<dbReference type="InterPro" id="IPR012674">
    <property type="entry name" value="Calycin"/>
</dbReference>
<keyword evidence="4" id="KW-0813">Transport</keyword>
<gene>
    <name evidence="13" type="ORF">CHIRRI_LOCUS7217</name>
</gene>
<keyword evidence="9" id="KW-0325">Glycoprotein</keyword>
<dbReference type="InterPro" id="IPR003057">
    <property type="entry name" value="Invtbrt_color"/>
</dbReference>
<dbReference type="GO" id="GO:0005737">
    <property type="term" value="C:cytoplasm"/>
    <property type="evidence" value="ECO:0007669"/>
    <property type="project" value="TreeGrafter"/>
</dbReference>
<evidence type="ECO:0000256" key="2">
    <source>
        <dbReference type="ARBA" id="ARBA00006889"/>
    </source>
</evidence>
<feature type="domain" description="Lipocalin/cytosolic fatty-acid binding" evidence="12">
    <location>
        <begin position="40"/>
        <end position="167"/>
    </location>
</feature>
<dbReference type="OrthoDB" id="565904at2759"/>
<dbReference type="Gene3D" id="2.40.128.20">
    <property type="match status" value="1"/>
</dbReference>
<reference evidence="13" key="2">
    <citation type="submission" date="2022-10" db="EMBL/GenBank/DDBJ databases">
        <authorList>
            <consortium name="ENA_rothamsted_submissions"/>
            <consortium name="culmorum"/>
            <person name="King R."/>
        </authorList>
    </citation>
    <scope>NUCLEOTIDE SEQUENCE</scope>
</reference>
<dbReference type="GO" id="GO:0006629">
    <property type="term" value="P:lipid metabolic process"/>
    <property type="evidence" value="ECO:0007669"/>
    <property type="project" value="TreeGrafter"/>
</dbReference>
<evidence type="ECO:0000256" key="11">
    <source>
        <dbReference type="PIRSR" id="PIRSR036893-51"/>
    </source>
</evidence>
<keyword evidence="7" id="KW-0446">Lipid-binding</keyword>
<reference evidence="13" key="1">
    <citation type="submission" date="2022-01" db="EMBL/GenBank/DDBJ databases">
        <authorList>
            <person name="King R."/>
        </authorList>
    </citation>
    <scope>NUCLEOTIDE SEQUENCE</scope>
</reference>
<dbReference type="GO" id="GO:0031409">
    <property type="term" value="F:pigment binding"/>
    <property type="evidence" value="ECO:0007669"/>
    <property type="project" value="InterPro"/>
</dbReference>
<dbReference type="Proteomes" id="UP001153620">
    <property type="component" value="Chromosome 2"/>
</dbReference>
<keyword evidence="5" id="KW-0964">Secreted</keyword>
<evidence type="ECO:0000256" key="3">
    <source>
        <dbReference type="ARBA" id="ARBA00019890"/>
    </source>
</evidence>
<accession>A0A9N9RV43</accession>
<dbReference type="GO" id="GO:0005576">
    <property type="term" value="C:extracellular region"/>
    <property type="evidence" value="ECO:0007669"/>
    <property type="project" value="UniProtKB-SubCell"/>
</dbReference>
<dbReference type="FunFam" id="2.40.128.20:FF:000003">
    <property type="entry name" value="Apolipoprotein D"/>
    <property type="match status" value="1"/>
</dbReference>
<comment type="similarity">
    <text evidence="2 10">Belongs to the calycin superfamily. Lipocalin family.</text>
</comment>
<keyword evidence="6 10" id="KW-0732">Signal</keyword>
<dbReference type="PANTHER" id="PTHR10612">
    <property type="entry name" value="APOLIPOPROTEIN D"/>
    <property type="match status" value="1"/>
</dbReference>
<dbReference type="InterPro" id="IPR000566">
    <property type="entry name" value="Lipocln_cytosolic_FA-bd_dom"/>
</dbReference>
<comment type="subcellular location">
    <subcellularLocation>
        <location evidence="1">Secreted</location>
    </subcellularLocation>
</comment>
<evidence type="ECO:0000256" key="8">
    <source>
        <dbReference type="ARBA" id="ARBA00023157"/>
    </source>
</evidence>
<feature type="chain" id="PRO_5040557158" description="Apolipoprotein D" evidence="10">
    <location>
        <begin position="17"/>
        <end position="194"/>
    </location>
</feature>
<dbReference type="PIRSF" id="PIRSF036893">
    <property type="entry name" value="Lipocalin_ApoD"/>
    <property type="match status" value="1"/>
</dbReference>
<keyword evidence="8" id="KW-1015">Disulfide bond</keyword>
<dbReference type="AlphaFoldDB" id="A0A9N9RV43"/>
<dbReference type="GO" id="GO:0000302">
    <property type="term" value="P:response to reactive oxygen species"/>
    <property type="evidence" value="ECO:0007669"/>
    <property type="project" value="TreeGrafter"/>
</dbReference>
<dbReference type="Pfam" id="PF08212">
    <property type="entry name" value="Lipocalin_2"/>
    <property type="match status" value="1"/>
</dbReference>
<evidence type="ECO:0000256" key="5">
    <source>
        <dbReference type="ARBA" id="ARBA00022525"/>
    </source>
</evidence>
<evidence type="ECO:0000256" key="4">
    <source>
        <dbReference type="ARBA" id="ARBA00022448"/>
    </source>
</evidence>
<evidence type="ECO:0000256" key="9">
    <source>
        <dbReference type="ARBA" id="ARBA00023180"/>
    </source>
</evidence>
<evidence type="ECO:0000256" key="10">
    <source>
        <dbReference type="PIRNR" id="PIRNR036893"/>
    </source>
</evidence>
<feature type="signal peptide" evidence="10">
    <location>
        <begin position="1"/>
        <end position="16"/>
    </location>
</feature>
<name>A0A9N9RV43_9DIPT</name>
<dbReference type="PRINTS" id="PR01273">
    <property type="entry name" value="INVTBRTCOLOR"/>
</dbReference>
<keyword evidence="14" id="KW-1185">Reference proteome</keyword>
<dbReference type="EMBL" id="OU895878">
    <property type="protein sequence ID" value="CAG9804326.1"/>
    <property type="molecule type" value="Genomic_DNA"/>
</dbReference>
<feature type="binding site" evidence="11">
    <location>
        <position position="116"/>
    </location>
    <ligand>
        <name>substrate</name>
    </ligand>
</feature>
<dbReference type="InterPro" id="IPR022271">
    <property type="entry name" value="Lipocalin_ApoD"/>
</dbReference>
<proteinExistence type="inferred from homology"/>
<dbReference type="SUPFAM" id="SSF50814">
    <property type="entry name" value="Lipocalins"/>
    <property type="match status" value="1"/>
</dbReference>
<evidence type="ECO:0000313" key="13">
    <source>
        <dbReference type="EMBL" id="CAG9804326.1"/>
    </source>
</evidence>
<evidence type="ECO:0000256" key="6">
    <source>
        <dbReference type="ARBA" id="ARBA00022729"/>
    </source>
</evidence>
<dbReference type="GO" id="GO:0008289">
    <property type="term" value="F:lipid binding"/>
    <property type="evidence" value="ECO:0007669"/>
    <property type="project" value="UniProtKB-KW"/>
</dbReference>
<evidence type="ECO:0000256" key="1">
    <source>
        <dbReference type="ARBA" id="ARBA00004613"/>
    </source>
</evidence>
<protein>
    <recommendedName>
        <fullName evidence="3">Apolipoprotein D</fullName>
    </recommendedName>
</protein>
<evidence type="ECO:0000259" key="12">
    <source>
        <dbReference type="Pfam" id="PF08212"/>
    </source>
</evidence>
<organism evidence="13 14">
    <name type="scientific">Chironomus riparius</name>
    <dbReference type="NCBI Taxonomy" id="315576"/>
    <lineage>
        <taxon>Eukaryota</taxon>
        <taxon>Metazoa</taxon>
        <taxon>Ecdysozoa</taxon>
        <taxon>Arthropoda</taxon>
        <taxon>Hexapoda</taxon>
        <taxon>Insecta</taxon>
        <taxon>Pterygota</taxon>
        <taxon>Neoptera</taxon>
        <taxon>Endopterygota</taxon>
        <taxon>Diptera</taxon>
        <taxon>Nematocera</taxon>
        <taxon>Chironomoidea</taxon>
        <taxon>Chironomidae</taxon>
        <taxon>Chironominae</taxon>
        <taxon>Chironomus</taxon>
    </lineage>
</organism>
<evidence type="ECO:0000256" key="7">
    <source>
        <dbReference type="ARBA" id="ARBA00023121"/>
    </source>
</evidence>
<dbReference type="PANTHER" id="PTHR10612:SF62">
    <property type="entry name" value="LIPOCALIN_CYTOSOLIC FATTY-ACID BINDING DOMAIN-CONTAINING PROTEIN"/>
    <property type="match status" value="1"/>
</dbReference>
<sequence length="194" mass="22183">MKYLVAILIFAAFANSEIFDRPCRTPQELGVKTGFQPVAYLGIWYEIERYEQFFQAGGDCVRAQYTLNGDGSINVFNTAFVIENATRIEAEGIARISFPDEEPLRAQLNVTFDANQPNLSNYWVLSTDYSNYAFVVSCMNLQDNRSLESFWLLSRSFTLSPTIRARADELIARNLEASRIRKTNQDNQICGREF</sequence>
<evidence type="ECO:0000313" key="14">
    <source>
        <dbReference type="Proteomes" id="UP001153620"/>
    </source>
</evidence>